<reference evidence="15 16" key="1">
    <citation type="submission" date="2020-08" db="EMBL/GenBank/DDBJ databases">
        <title>Genome sequencing of Purple Non-Sulfur Bacteria from various extreme environments.</title>
        <authorList>
            <person name="Mayer M."/>
        </authorList>
    </citation>
    <scope>NUCLEOTIDE SEQUENCE [LARGE SCALE GENOMIC DNA]</scope>
    <source>
        <strain evidence="15 16">JA135</strain>
    </source>
</reference>
<keyword evidence="15" id="KW-0560">Oxidoreductase</keyword>
<keyword evidence="5" id="KW-0997">Cell inner membrane</keyword>
<dbReference type="GO" id="GO:0006740">
    <property type="term" value="P:NADPH regeneration"/>
    <property type="evidence" value="ECO:0007669"/>
    <property type="project" value="TreeGrafter"/>
</dbReference>
<evidence type="ECO:0000256" key="2">
    <source>
        <dbReference type="ARBA" id="ARBA00004429"/>
    </source>
</evidence>
<evidence type="ECO:0000256" key="9">
    <source>
        <dbReference type="ARBA" id="ARBA00022989"/>
    </source>
</evidence>
<keyword evidence="9 13" id="KW-1133">Transmembrane helix</keyword>
<comment type="caution">
    <text evidence="15">The sequence shown here is derived from an EMBL/GenBank/DDBJ whole genome shotgun (WGS) entry which is preliminary data.</text>
</comment>
<dbReference type="PANTHER" id="PTHR10160">
    <property type="entry name" value="NAD(P) TRANSHYDROGENASE"/>
    <property type="match status" value="1"/>
</dbReference>
<evidence type="ECO:0000256" key="6">
    <source>
        <dbReference type="ARBA" id="ARBA00022692"/>
    </source>
</evidence>
<dbReference type="EMBL" id="JACIGI010000013">
    <property type="protein sequence ID" value="MBB4286179.1"/>
    <property type="molecule type" value="Genomic_DNA"/>
</dbReference>
<keyword evidence="7" id="KW-0521">NADP</keyword>
<dbReference type="GO" id="GO:0016491">
    <property type="term" value="F:oxidoreductase activity"/>
    <property type="evidence" value="ECO:0007669"/>
    <property type="project" value="UniProtKB-KW"/>
</dbReference>
<dbReference type="GO" id="GO:0050661">
    <property type="term" value="F:NADP binding"/>
    <property type="evidence" value="ECO:0007669"/>
    <property type="project" value="TreeGrafter"/>
</dbReference>
<feature type="domain" description="NAD(P) transhydrogenase alpha subunit C-terminal" evidence="14">
    <location>
        <begin position="54"/>
        <end position="137"/>
    </location>
</feature>
<keyword evidence="11 13" id="KW-0472">Membrane</keyword>
<sequence length="139" mass="14419">MATQTETLASQADALAEQAGTLAENARSLAEQVATSALDGAAAGGHAGEFWWLFTVFVLACFIGFYVVWSVTPALHSPLMGVTNAISSVIIVGALIAAGPAEMTGASWLGLVAVLLASINIFGGFIVTERMLAMFKKKK</sequence>
<dbReference type="Proteomes" id="UP000555728">
    <property type="component" value="Unassembled WGS sequence"/>
</dbReference>
<comment type="function">
    <text evidence="1">The transhydrogenation between NADH and NADP is coupled to respiration and ATP hydrolysis and functions as a proton pump across the membrane.</text>
</comment>
<evidence type="ECO:0000256" key="8">
    <source>
        <dbReference type="ARBA" id="ARBA00022967"/>
    </source>
</evidence>
<dbReference type="PANTHER" id="PTHR10160:SF19">
    <property type="entry name" value="PROTON-TRANSLOCATING NAD(P)(+) TRANSHYDROGENASE"/>
    <property type="match status" value="1"/>
</dbReference>
<evidence type="ECO:0000256" key="5">
    <source>
        <dbReference type="ARBA" id="ARBA00022519"/>
    </source>
</evidence>
<feature type="transmembrane region" description="Helical" evidence="13">
    <location>
        <begin position="81"/>
        <end position="101"/>
    </location>
</feature>
<evidence type="ECO:0000256" key="1">
    <source>
        <dbReference type="ARBA" id="ARBA00003943"/>
    </source>
</evidence>
<dbReference type="RefSeq" id="WP_184434658.1">
    <property type="nucleotide sequence ID" value="NZ_JACIGI010000013.1"/>
</dbReference>
<keyword evidence="10" id="KW-0520">NAD</keyword>
<protein>
    <recommendedName>
        <fullName evidence="3">proton-translocating NAD(P)(+) transhydrogenase</fullName>
        <ecNumber evidence="3">7.1.1.1</ecNumber>
    </recommendedName>
</protein>
<dbReference type="GO" id="GO:0008750">
    <property type="term" value="F:proton-translocating NAD(P)+ transhydrogenase activity"/>
    <property type="evidence" value="ECO:0007669"/>
    <property type="project" value="UniProtKB-EC"/>
</dbReference>
<evidence type="ECO:0000256" key="3">
    <source>
        <dbReference type="ARBA" id="ARBA00012943"/>
    </source>
</evidence>
<keyword evidence="4" id="KW-1003">Cell membrane</keyword>
<comment type="subcellular location">
    <subcellularLocation>
        <location evidence="2">Cell inner membrane</location>
        <topology evidence="2">Multi-pass membrane protein</topology>
    </subcellularLocation>
</comment>
<keyword evidence="16" id="KW-1185">Reference proteome</keyword>
<evidence type="ECO:0000256" key="12">
    <source>
        <dbReference type="ARBA" id="ARBA00048202"/>
    </source>
</evidence>
<evidence type="ECO:0000256" key="11">
    <source>
        <dbReference type="ARBA" id="ARBA00023136"/>
    </source>
</evidence>
<organism evidence="15 16">
    <name type="scientific">Roseospira goensis</name>
    <dbReference type="NCBI Taxonomy" id="391922"/>
    <lineage>
        <taxon>Bacteria</taxon>
        <taxon>Pseudomonadati</taxon>
        <taxon>Pseudomonadota</taxon>
        <taxon>Alphaproteobacteria</taxon>
        <taxon>Rhodospirillales</taxon>
        <taxon>Rhodospirillaceae</taxon>
        <taxon>Roseospira</taxon>
    </lineage>
</organism>
<dbReference type="Pfam" id="PF12769">
    <property type="entry name" value="PNTB_4TM"/>
    <property type="match status" value="1"/>
</dbReference>
<evidence type="ECO:0000256" key="10">
    <source>
        <dbReference type="ARBA" id="ARBA00023027"/>
    </source>
</evidence>
<keyword evidence="8" id="KW-1278">Translocase</keyword>
<evidence type="ECO:0000256" key="7">
    <source>
        <dbReference type="ARBA" id="ARBA00022857"/>
    </source>
</evidence>
<accession>A0A7W6S0T4</accession>
<dbReference type="AlphaFoldDB" id="A0A7W6S0T4"/>
<comment type="catalytic activity">
    <reaction evidence="12">
        <text>NAD(+) + NADPH + H(+)(in) = NADH + NADP(+) + H(+)(out)</text>
        <dbReference type="Rhea" id="RHEA:47992"/>
        <dbReference type="ChEBI" id="CHEBI:15378"/>
        <dbReference type="ChEBI" id="CHEBI:57540"/>
        <dbReference type="ChEBI" id="CHEBI:57783"/>
        <dbReference type="ChEBI" id="CHEBI:57945"/>
        <dbReference type="ChEBI" id="CHEBI:58349"/>
        <dbReference type="EC" id="7.1.1.1"/>
    </reaction>
</comment>
<evidence type="ECO:0000313" key="16">
    <source>
        <dbReference type="Proteomes" id="UP000555728"/>
    </source>
</evidence>
<name>A0A7W6S0T4_9PROT</name>
<proteinExistence type="predicted"/>
<evidence type="ECO:0000256" key="4">
    <source>
        <dbReference type="ARBA" id="ARBA00022475"/>
    </source>
</evidence>
<feature type="transmembrane region" description="Helical" evidence="13">
    <location>
        <begin position="107"/>
        <end position="128"/>
    </location>
</feature>
<dbReference type="EC" id="7.1.1.1" evidence="3"/>
<keyword evidence="6 13" id="KW-0812">Transmembrane</keyword>
<feature type="transmembrane region" description="Helical" evidence="13">
    <location>
        <begin position="50"/>
        <end position="69"/>
    </location>
</feature>
<evidence type="ECO:0000313" key="15">
    <source>
        <dbReference type="EMBL" id="MBB4286179.1"/>
    </source>
</evidence>
<dbReference type="InterPro" id="IPR024605">
    <property type="entry name" value="NADP_transhyd_a_C"/>
</dbReference>
<evidence type="ECO:0000259" key="14">
    <source>
        <dbReference type="Pfam" id="PF12769"/>
    </source>
</evidence>
<gene>
    <name evidence="15" type="ORF">GGD88_001906</name>
</gene>
<dbReference type="GO" id="GO:0005886">
    <property type="term" value="C:plasma membrane"/>
    <property type="evidence" value="ECO:0007669"/>
    <property type="project" value="UniProtKB-SubCell"/>
</dbReference>
<evidence type="ECO:0000256" key="13">
    <source>
        <dbReference type="SAM" id="Phobius"/>
    </source>
</evidence>